<dbReference type="SUPFAM" id="SSF56672">
    <property type="entry name" value="DNA/RNA polymerases"/>
    <property type="match status" value="1"/>
</dbReference>
<proteinExistence type="predicted"/>
<feature type="domain" description="Reverse transcriptase" evidence="1">
    <location>
        <begin position="243"/>
        <end position="317"/>
    </location>
</feature>
<accession>A0ABQ5CNS5</accession>
<dbReference type="PANTHER" id="PTHR37984">
    <property type="entry name" value="PROTEIN CBG26694"/>
    <property type="match status" value="1"/>
</dbReference>
<evidence type="ECO:0000259" key="1">
    <source>
        <dbReference type="Pfam" id="PF00078"/>
    </source>
</evidence>
<evidence type="ECO:0000313" key="3">
    <source>
        <dbReference type="Proteomes" id="UP001151760"/>
    </source>
</evidence>
<dbReference type="InterPro" id="IPR050951">
    <property type="entry name" value="Retrovirus_Pol_polyprotein"/>
</dbReference>
<dbReference type="PANTHER" id="PTHR37984:SF5">
    <property type="entry name" value="PROTEIN NYNRIN-LIKE"/>
    <property type="match status" value="1"/>
</dbReference>
<dbReference type="Proteomes" id="UP001151760">
    <property type="component" value="Unassembled WGS sequence"/>
</dbReference>
<dbReference type="InterPro" id="IPR043128">
    <property type="entry name" value="Rev_trsase/Diguanyl_cyclase"/>
</dbReference>
<gene>
    <name evidence="2" type="ORF">Tco_0908272</name>
</gene>
<evidence type="ECO:0000313" key="2">
    <source>
        <dbReference type="EMBL" id="GJT27997.1"/>
    </source>
</evidence>
<dbReference type="InterPro" id="IPR000477">
    <property type="entry name" value="RT_dom"/>
</dbReference>
<keyword evidence="2" id="KW-0695">RNA-directed DNA polymerase</keyword>
<reference evidence="2" key="2">
    <citation type="submission" date="2022-01" db="EMBL/GenBank/DDBJ databases">
        <authorList>
            <person name="Yamashiro T."/>
            <person name="Shiraishi A."/>
            <person name="Satake H."/>
            <person name="Nakayama K."/>
        </authorList>
    </citation>
    <scope>NUCLEOTIDE SEQUENCE</scope>
</reference>
<dbReference type="InterPro" id="IPR043502">
    <property type="entry name" value="DNA/RNA_pol_sf"/>
</dbReference>
<dbReference type="EMBL" id="BQNB010014425">
    <property type="protein sequence ID" value="GJT27997.1"/>
    <property type="molecule type" value="Genomic_DNA"/>
</dbReference>
<comment type="caution">
    <text evidence="2">The sequence shown here is derived from an EMBL/GenBank/DDBJ whole genome shotgun (WGS) entry which is preliminary data.</text>
</comment>
<sequence>MIGVINNPLKRKETLRIMSVEEMIFPPLRNKAPSINPILISLLVYERQVGRVLLGRGVACDIIYEHCLLKLREEVRERRKDVYTTLSGFFGEQVSPLGEISLRIIVGEALHHRSKHITNLIVRSDSPQYMLFGRTAIVELGMMPSTMHFAVLYQSEIGPRFIMSEYQDIKRCEQVKRLKESLLNTSLIDSECVNLEEKVVVNPKYPEQRIPPNTNGKRRRAQNSLPCSEGGVLLQEDALWTENARATYQRLVDKVFKSQIRRNMEAYVDDMVIKNIDKEDMLADIKETFERLRKINMKLNPKKCSFGMDKGQFLGHIVSKQGIKANLIKVQALTSLKRPKTIKEVQSLNGQLASLNRFLAKSAKKSIPFFKTLKECLKMKIFMWTKEADKAFEDIKEYIEKLPTLVAPKARESLIVYLAASKECVSAVLLVELLLVLIHAARRLKRYFQAYKIIVLTNKLIRLLLLNPEKSGRMARWAIELEEHEI</sequence>
<protein>
    <submittedName>
        <fullName evidence="2">Reverse transcriptase domain-containing protein</fullName>
    </submittedName>
</protein>
<keyword evidence="2" id="KW-0548">Nucleotidyltransferase</keyword>
<name>A0ABQ5CNS5_9ASTR</name>
<reference evidence="2" key="1">
    <citation type="journal article" date="2022" name="Int. J. Mol. Sci.">
        <title>Draft Genome of Tanacetum Coccineum: Genomic Comparison of Closely Related Tanacetum-Family Plants.</title>
        <authorList>
            <person name="Yamashiro T."/>
            <person name="Shiraishi A."/>
            <person name="Nakayama K."/>
            <person name="Satake H."/>
        </authorList>
    </citation>
    <scope>NUCLEOTIDE SEQUENCE</scope>
</reference>
<dbReference type="GO" id="GO:0003964">
    <property type="term" value="F:RNA-directed DNA polymerase activity"/>
    <property type="evidence" value="ECO:0007669"/>
    <property type="project" value="UniProtKB-KW"/>
</dbReference>
<keyword evidence="3" id="KW-1185">Reference proteome</keyword>
<dbReference type="Gene3D" id="3.30.70.270">
    <property type="match status" value="2"/>
</dbReference>
<dbReference type="CDD" id="cd01647">
    <property type="entry name" value="RT_LTR"/>
    <property type="match status" value="1"/>
</dbReference>
<keyword evidence="2" id="KW-0808">Transferase</keyword>
<dbReference type="Pfam" id="PF00078">
    <property type="entry name" value="RVT_1"/>
    <property type="match status" value="1"/>
</dbReference>
<organism evidence="2 3">
    <name type="scientific">Tanacetum coccineum</name>
    <dbReference type="NCBI Taxonomy" id="301880"/>
    <lineage>
        <taxon>Eukaryota</taxon>
        <taxon>Viridiplantae</taxon>
        <taxon>Streptophyta</taxon>
        <taxon>Embryophyta</taxon>
        <taxon>Tracheophyta</taxon>
        <taxon>Spermatophyta</taxon>
        <taxon>Magnoliopsida</taxon>
        <taxon>eudicotyledons</taxon>
        <taxon>Gunneridae</taxon>
        <taxon>Pentapetalae</taxon>
        <taxon>asterids</taxon>
        <taxon>campanulids</taxon>
        <taxon>Asterales</taxon>
        <taxon>Asteraceae</taxon>
        <taxon>Asteroideae</taxon>
        <taxon>Anthemideae</taxon>
        <taxon>Anthemidinae</taxon>
        <taxon>Tanacetum</taxon>
    </lineage>
</organism>